<dbReference type="InterPro" id="IPR036047">
    <property type="entry name" value="F-box-like_dom_sf"/>
</dbReference>
<accession>A0ABR2ZTH9</accession>
<evidence type="ECO:0000313" key="4">
    <source>
        <dbReference type="Proteomes" id="UP001437256"/>
    </source>
</evidence>
<name>A0ABR2ZTH9_9AGAR</name>
<comment type="caution">
    <text evidence="3">The sequence shown here is derived from an EMBL/GenBank/DDBJ whole genome shotgun (WGS) entry which is preliminary data.</text>
</comment>
<dbReference type="InterPro" id="IPR001810">
    <property type="entry name" value="F-box_dom"/>
</dbReference>
<keyword evidence="4" id="KW-1185">Reference proteome</keyword>
<feature type="coiled-coil region" evidence="1">
    <location>
        <begin position="25"/>
        <end position="59"/>
    </location>
</feature>
<dbReference type="Pfam" id="PF12937">
    <property type="entry name" value="F-box-like"/>
    <property type="match status" value="1"/>
</dbReference>
<organism evidence="3 4">
    <name type="scientific">Marasmius tenuissimus</name>
    <dbReference type="NCBI Taxonomy" id="585030"/>
    <lineage>
        <taxon>Eukaryota</taxon>
        <taxon>Fungi</taxon>
        <taxon>Dikarya</taxon>
        <taxon>Basidiomycota</taxon>
        <taxon>Agaricomycotina</taxon>
        <taxon>Agaricomycetes</taxon>
        <taxon>Agaricomycetidae</taxon>
        <taxon>Agaricales</taxon>
        <taxon>Marasmiineae</taxon>
        <taxon>Marasmiaceae</taxon>
        <taxon>Marasmius</taxon>
    </lineage>
</organism>
<evidence type="ECO:0000313" key="3">
    <source>
        <dbReference type="EMBL" id="KAL0064459.1"/>
    </source>
</evidence>
<sequence length="530" mass="59509">MTGTLENCEVSNTITSDKATVAELLHNVELEMAKCQIDIADLKLELQRKEHEWKRLDRTAGLYRAVLSPSPINNIPSEILITIFTFSCEQNVFSVSTLPAVLRLSMVSRRWRDIIFSTSQLWSSIEIDFRPWVKGFRILNQLSELFIKQSGCCPLRFSLSNYDGSLSEGEDACTTLRLLAGQSERWEHMSLKIRPPHFPSSIFGTIRGRLPLLRSLSVVNSMQGKEEMTWEEPFDYFADCPALRTLHISPELFDLDVDVNEQEVFLPWIQINTLRLDTAYNIFAFPLLSQCTAVERVELDSVGGLNEFNRDYSSHLNTNTVKILDIIEAEGQSDLDGVFQHTTMSGLTSLRICGSRDGSPSAWRVWDGTCLEAFLQRSSCIITSLHLTNLPITVVQTLSLLGAVPTITSLFIEELGRSDDNRIVTTSFLDRLTAPPDAPSTLPTPLVPHLVDLELRVNELLDSNALSKTLLSRWLPGTHRSAKLSVECLRFVAIVVKLRSAQARNVDNLVCLHSLRDAGMPLSITYLSVQ</sequence>
<protein>
    <recommendedName>
        <fullName evidence="2">F-box domain-containing protein</fullName>
    </recommendedName>
</protein>
<dbReference type="Proteomes" id="UP001437256">
    <property type="component" value="Unassembled WGS sequence"/>
</dbReference>
<feature type="domain" description="F-box" evidence="2">
    <location>
        <begin position="69"/>
        <end position="125"/>
    </location>
</feature>
<reference evidence="3 4" key="1">
    <citation type="submission" date="2024-05" db="EMBL/GenBank/DDBJ databases">
        <title>A draft genome resource for the thread blight pathogen Marasmius tenuissimus strain MS-2.</title>
        <authorList>
            <person name="Yulfo-Soto G.E."/>
            <person name="Baruah I.K."/>
            <person name="Amoako-Attah I."/>
            <person name="Bukari Y."/>
            <person name="Meinhardt L.W."/>
            <person name="Bailey B.A."/>
            <person name="Cohen S.P."/>
        </authorList>
    </citation>
    <scope>NUCLEOTIDE SEQUENCE [LARGE SCALE GENOMIC DNA]</scope>
    <source>
        <strain evidence="3 4">MS-2</strain>
    </source>
</reference>
<evidence type="ECO:0000259" key="2">
    <source>
        <dbReference type="PROSITE" id="PS50181"/>
    </source>
</evidence>
<evidence type="ECO:0000256" key="1">
    <source>
        <dbReference type="SAM" id="Coils"/>
    </source>
</evidence>
<gene>
    <name evidence="3" type="ORF">AAF712_008623</name>
</gene>
<dbReference type="SUPFAM" id="SSF81383">
    <property type="entry name" value="F-box domain"/>
    <property type="match status" value="1"/>
</dbReference>
<proteinExistence type="predicted"/>
<keyword evidence="1" id="KW-0175">Coiled coil</keyword>
<dbReference type="EMBL" id="JBBXMP010000062">
    <property type="protein sequence ID" value="KAL0064459.1"/>
    <property type="molecule type" value="Genomic_DNA"/>
</dbReference>
<dbReference type="Gene3D" id="1.20.1280.50">
    <property type="match status" value="1"/>
</dbReference>
<dbReference type="PROSITE" id="PS50181">
    <property type="entry name" value="FBOX"/>
    <property type="match status" value="1"/>
</dbReference>